<evidence type="ECO:0000256" key="1">
    <source>
        <dbReference type="SAM" id="Phobius"/>
    </source>
</evidence>
<comment type="caution">
    <text evidence="3">The sequence shown here is derived from an EMBL/GenBank/DDBJ whole genome shotgun (WGS) entry which is preliminary data.</text>
</comment>
<proteinExistence type="predicted"/>
<dbReference type="Proteomes" id="UP001358586">
    <property type="component" value="Chromosome 5"/>
</dbReference>
<dbReference type="InterPro" id="IPR025398">
    <property type="entry name" value="DUF4371"/>
</dbReference>
<evidence type="ECO:0000259" key="2">
    <source>
        <dbReference type="Pfam" id="PF14291"/>
    </source>
</evidence>
<reference evidence="3 4" key="1">
    <citation type="submission" date="2023-03" db="EMBL/GenBank/DDBJ databases">
        <title>WGS of Gossypium arboreum.</title>
        <authorList>
            <person name="Yu D."/>
        </authorList>
    </citation>
    <scope>NUCLEOTIDE SEQUENCE [LARGE SCALE GENOMIC DNA]</scope>
    <source>
        <tissue evidence="3">Leaf</tissue>
    </source>
</reference>
<protein>
    <recommendedName>
        <fullName evidence="2">DUF4371 domain-containing protein</fullName>
    </recommendedName>
</protein>
<keyword evidence="1" id="KW-0472">Membrane</keyword>
<sequence>MEFVSRFVDKEGFIRERFFDLVHVKDNTSLGLGKVICEVILHHFLNVNDIGDQGYDGARAISKEVILICQSFSYLIGIINLVAYSSKRHDQLRDIEASHVVELIDSGELETGKGKNQVSTHQHLGNTRWGSNLASLNSLMRMFNSICVVLQDIINSKSDGIYDAMTFIEFVFILHFMIEMLGIIANLYQALQYKS</sequence>
<evidence type="ECO:0000313" key="3">
    <source>
        <dbReference type="EMBL" id="KAK5834116.1"/>
    </source>
</evidence>
<dbReference type="PANTHER" id="PTHR11697">
    <property type="entry name" value="GENERAL TRANSCRIPTION FACTOR 2-RELATED ZINC FINGER PROTEIN"/>
    <property type="match status" value="1"/>
</dbReference>
<feature type="domain" description="DUF4371" evidence="2">
    <location>
        <begin position="1"/>
        <end position="63"/>
    </location>
</feature>
<dbReference type="EMBL" id="JARKNE010000005">
    <property type="protein sequence ID" value="KAK5834116.1"/>
    <property type="molecule type" value="Genomic_DNA"/>
</dbReference>
<name>A0ABR0Q4F3_GOSAR</name>
<accession>A0ABR0Q4F3</accession>
<evidence type="ECO:0000313" key="4">
    <source>
        <dbReference type="Proteomes" id="UP001358586"/>
    </source>
</evidence>
<keyword evidence="4" id="KW-1185">Reference proteome</keyword>
<organism evidence="3 4">
    <name type="scientific">Gossypium arboreum</name>
    <name type="common">Tree cotton</name>
    <name type="synonym">Gossypium nanking</name>
    <dbReference type="NCBI Taxonomy" id="29729"/>
    <lineage>
        <taxon>Eukaryota</taxon>
        <taxon>Viridiplantae</taxon>
        <taxon>Streptophyta</taxon>
        <taxon>Embryophyta</taxon>
        <taxon>Tracheophyta</taxon>
        <taxon>Spermatophyta</taxon>
        <taxon>Magnoliopsida</taxon>
        <taxon>eudicotyledons</taxon>
        <taxon>Gunneridae</taxon>
        <taxon>Pentapetalae</taxon>
        <taxon>rosids</taxon>
        <taxon>malvids</taxon>
        <taxon>Malvales</taxon>
        <taxon>Malvaceae</taxon>
        <taxon>Malvoideae</taxon>
        <taxon>Gossypium</taxon>
    </lineage>
</organism>
<dbReference type="PANTHER" id="PTHR11697:SF230">
    <property type="entry name" value="ZINC FINGER, MYM DOMAIN CONTAINING 1"/>
    <property type="match status" value="1"/>
</dbReference>
<gene>
    <name evidence="3" type="ORF">PVK06_017990</name>
</gene>
<dbReference type="Pfam" id="PF14291">
    <property type="entry name" value="DUF4371"/>
    <property type="match status" value="1"/>
</dbReference>
<keyword evidence="1" id="KW-1133">Transmembrane helix</keyword>
<feature type="transmembrane region" description="Helical" evidence="1">
    <location>
        <begin position="167"/>
        <end position="188"/>
    </location>
</feature>
<dbReference type="InterPro" id="IPR055298">
    <property type="entry name" value="AtLOH3-like"/>
</dbReference>
<feature type="transmembrane region" description="Helical" evidence="1">
    <location>
        <begin position="65"/>
        <end position="84"/>
    </location>
</feature>
<keyword evidence="1" id="KW-0812">Transmembrane</keyword>